<feature type="domain" description="PHD-type" evidence="10">
    <location>
        <begin position="609"/>
        <end position="733"/>
    </location>
</feature>
<dbReference type="GO" id="GO:0005634">
    <property type="term" value="C:nucleus"/>
    <property type="evidence" value="ECO:0007669"/>
    <property type="project" value="TreeGrafter"/>
</dbReference>
<dbReference type="Pfam" id="PF23258">
    <property type="entry name" value="DUF7072"/>
    <property type="match status" value="1"/>
</dbReference>
<dbReference type="Pfam" id="PF02373">
    <property type="entry name" value="JmjC"/>
    <property type="match status" value="1"/>
</dbReference>
<feature type="compositionally biased region" description="Low complexity" evidence="7">
    <location>
        <begin position="1151"/>
        <end position="1166"/>
    </location>
</feature>
<feature type="region of interest" description="Disordered" evidence="7">
    <location>
        <begin position="978"/>
        <end position="999"/>
    </location>
</feature>
<keyword evidence="12" id="KW-1185">Reference proteome</keyword>
<dbReference type="SUPFAM" id="SSF51197">
    <property type="entry name" value="Clavaminate synthase-like"/>
    <property type="match status" value="1"/>
</dbReference>
<feature type="region of interest" description="Disordered" evidence="7">
    <location>
        <begin position="178"/>
        <end position="301"/>
    </location>
</feature>
<dbReference type="PANTHER" id="PTHR10694:SF7">
    <property type="entry name" value="[HISTONE H3]-TRIMETHYL-L-LYSINE(9) DEMETHYLASE"/>
    <property type="match status" value="1"/>
</dbReference>
<dbReference type="FunFam" id="2.60.120.650:FF:000024">
    <property type="entry name" value="Putative jumonji family transcription factor"/>
    <property type="match status" value="1"/>
</dbReference>
<feature type="region of interest" description="Disordered" evidence="7">
    <location>
        <begin position="1100"/>
        <end position="1181"/>
    </location>
</feature>
<dbReference type="GO" id="GO:0010468">
    <property type="term" value="P:regulation of gene expression"/>
    <property type="evidence" value="ECO:0007669"/>
    <property type="project" value="TreeGrafter"/>
</dbReference>
<comment type="caution">
    <text evidence="11">The sequence shown here is derived from an EMBL/GenBank/DDBJ whole genome shotgun (WGS) entry which is preliminary data.</text>
</comment>
<comment type="similarity">
    <text evidence="1">Belongs to the JHDM3 histone demethylase family.</text>
</comment>
<protein>
    <recommendedName>
        <fullName evidence="2">[histone H3]-trimethyl-L-lysine(9) demethylase</fullName>
        <ecNumber evidence="2">1.14.11.66</ecNumber>
    </recommendedName>
</protein>
<dbReference type="Proteomes" id="UP001175353">
    <property type="component" value="Unassembled WGS sequence"/>
</dbReference>
<feature type="region of interest" description="Disordered" evidence="7">
    <location>
        <begin position="1"/>
        <end position="95"/>
    </location>
</feature>
<dbReference type="PROSITE" id="PS51183">
    <property type="entry name" value="JMJN"/>
    <property type="match status" value="1"/>
</dbReference>
<feature type="compositionally biased region" description="Acidic residues" evidence="7">
    <location>
        <begin position="550"/>
        <end position="562"/>
    </location>
</feature>
<feature type="compositionally biased region" description="Basic residues" evidence="7">
    <location>
        <begin position="228"/>
        <end position="239"/>
    </location>
</feature>
<dbReference type="InterPro" id="IPR055500">
    <property type="entry name" value="DUF7072"/>
</dbReference>
<dbReference type="PROSITE" id="PS51184">
    <property type="entry name" value="JMJC"/>
    <property type="match status" value="1"/>
</dbReference>
<evidence type="ECO:0000256" key="7">
    <source>
        <dbReference type="SAM" id="MobiDB-lite"/>
    </source>
</evidence>
<keyword evidence="4" id="KW-0863">Zinc-finger</keyword>
<dbReference type="EC" id="1.14.11.66" evidence="2"/>
<comment type="catalytic activity">
    <reaction evidence="6">
        <text>N(6),N(6),N(6)-trimethyl-L-lysyl(9)-[histone H3] + 2 2-oxoglutarate + 2 O2 = N(6)-methyl-L-lysyl(9)-[histone H3] + 2 formaldehyde + 2 succinate + 2 CO2</text>
        <dbReference type="Rhea" id="RHEA:60200"/>
        <dbReference type="Rhea" id="RHEA-COMP:15538"/>
        <dbReference type="Rhea" id="RHEA-COMP:15542"/>
        <dbReference type="ChEBI" id="CHEBI:15379"/>
        <dbReference type="ChEBI" id="CHEBI:16526"/>
        <dbReference type="ChEBI" id="CHEBI:16810"/>
        <dbReference type="ChEBI" id="CHEBI:16842"/>
        <dbReference type="ChEBI" id="CHEBI:30031"/>
        <dbReference type="ChEBI" id="CHEBI:61929"/>
        <dbReference type="ChEBI" id="CHEBI:61961"/>
        <dbReference type="EC" id="1.14.11.66"/>
    </reaction>
</comment>
<proteinExistence type="inferred from homology"/>
<dbReference type="GO" id="GO:0008270">
    <property type="term" value="F:zinc ion binding"/>
    <property type="evidence" value="ECO:0007669"/>
    <property type="project" value="UniProtKB-KW"/>
</dbReference>
<keyword evidence="5" id="KW-0862">Zinc</keyword>
<keyword evidence="3" id="KW-0479">Metal-binding</keyword>
<feature type="compositionally biased region" description="Polar residues" evidence="7">
    <location>
        <begin position="1409"/>
        <end position="1425"/>
    </location>
</feature>
<dbReference type="SMART" id="SM00249">
    <property type="entry name" value="PHD"/>
    <property type="match status" value="1"/>
</dbReference>
<feature type="compositionally biased region" description="Low complexity" evidence="7">
    <location>
        <begin position="260"/>
        <end position="272"/>
    </location>
</feature>
<dbReference type="InterPro" id="IPR013083">
    <property type="entry name" value="Znf_RING/FYVE/PHD"/>
</dbReference>
<dbReference type="InterPro" id="IPR034732">
    <property type="entry name" value="EPHD"/>
</dbReference>
<evidence type="ECO:0000313" key="12">
    <source>
        <dbReference type="Proteomes" id="UP001175353"/>
    </source>
</evidence>
<feature type="compositionally biased region" description="Polar residues" evidence="7">
    <location>
        <begin position="1105"/>
        <end position="1130"/>
    </location>
</feature>
<evidence type="ECO:0000256" key="1">
    <source>
        <dbReference type="ARBA" id="ARBA00009711"/>
    </source>
</evidence>
<evidence type="ECO:0000256" key="2">
    <source>
        <dbReference type="ARBA" id="ARBA00012900"/>
    </source>
</evidence>
<feature type="compositionally biased region" description="Acidic residues" evidence="7">
    <location>
        <begin position="63"/>
        <end position="83"/>
    </location>
</feature>
<dbReference type="Pfam" id="PF02375">
    <property type="entry name" value="JmjN"/>
    <property type="match status" value="1"/>
</dbReference>
<dbReference type="PANTHER" id="PTHR10694">
    <property type="entry name" value="LYSINE-SPECIFIC DEMETHYLASE"/>
    <property type="match status" value="1"/>
</dbReference>
<dbReference type="Pfam" id="PF13771">
    <property type="entry name" value="zf-HC5HC2H"/>
    <property type="match status" value="1"/>
</dbReference>
<feature type="compositionally biased region" description="Basic residues" evidence="7">
    <location>
        <begin position="578"/>
        <end position="587"/>
    </location>
</feature>
<feature type="compositionally biased region" description="Basic residues" evidence="7">
    <location>
        <begin position="273"/>
        <end position="285"/>
    </location>
</feature>
<sequence>MEAAGTPATDTMEHQHAALSPASHGEAAKVTTETEAVAPKPANALTPPTSEEMNVDERKQEHEESDLSDLDMDEEEEDDEEIEPDHYSDGGKIPVFKPTMDQFRDFKRFIEKVNKYGMKSGIAKVIPPPEWRESLPQLDEYVKRIKIKNPITQEFNGTFGTYTQQNVEKQRSYNLPEWKALTEETQHQPPAKRGERRRNQEKVVRGGGGLRGRNSAAGAETREDSPTPKKKPGRPKRGQAKVEDAESGGEEPGPRKTRGKAASAADSPATKAGKAKPGPKARGGRQSKGGPGQAKSVTSRRLNNTAEAAEFVDEVAFKNFNYHLDSVEEYTPERCAELETHYWKSLSFNQPMYAADMPGSLFDDSVTSWNVAHLPNLLDVLGTKVPGVNTAYLYMGMWKATFAWHLEDVDLYSINYIHFGAPKQWYSISQEDARKFEAAMRQVWPVDAKSCDQFLRHKTYLISPDVLQKQYGVKVNKLVHNEGEFVITYPYGYHSGFNLGYNCAESVNFATESWLEFGRIARKCNCESDNVWVDVSEIERKLRGEPTPEYYEETDDEDDLSDGEGGNLMTPPASVKGKAARGKKRKRETKEEKPKKKKKIRIKIRAPTREPCVMCPNDNPWELLLPTDTGKKAHRCCALYTPETWIERDSNGNERICGVASIDRARLELKCNFCRSKRGACFQCSSKKCTRAFHASCAAAAGVLVDAGMVPTFGEDGTEYFEEGYDFRCKYHRPKMDKHMTVEKIEAGSKRIFAYAKEVKINEVVQAQYLTSEVFAGLVVENRPGEQSMVVDVLPEGYVALVTNVSYDVIADFANRERVEVEWKWLCLLDPDDSQRPMPSATAQPMPKGMNKMAVSVNNRQDGVPEQGEPFNDNPEFKWHEFYNMHMPPPNFTSKVLQTPGPLKVDVNAADTLYYYLPTISTEAKCLYTDKVGGMEVAPKANFLDRVATRAVYPYIAQAQQRIAASNTAKQPIMRAVPQPPPQVQHQPGTTVNGNPARSLERPYMYKPKEPVRANNLWGVDTNALQTQREFLADAQRRSTQQFNLPQPNPQYGDYQGSDPAMNAAPLRPFAREHYYSTATLPAAFPGEYSGFSQVAGRLSHGSRRSSIQPSAPYQPNYQSVKEQMTQLKQSGAPTVPAMGGGAMPPNPYTSSSSRPSSSAHSNHGSTVGVPLTPATTASSMSKLPETLPGYLENLQKYPYLKNSFLRRTSYVSPYAADGGFSDAYDPLTLDEKKATGAHTPPTSNRDPEVYPTQPWTPPSKIWHENGISKHQHSPPPQATMQQHYQQPPFPQPARQYMQPTYQTTNEFRQSFQPATSATAAAAPIGGMMPSTASREGAQARLLRDQGYGVGPYAPHSYAMGSPPLPPQQHNSHAAQMQMQQRTTNSGYGPVGVGVAPVMYDTSKMVWNSPQAPTPSPLSDQNTPGNCAGGRGGGGGGWGALPRSQHAAPMMGMAGLAGTTGVHVVGTGEMGMPREEAMGFPAMLPQMQHGAGQGNETFRY</sequence>
<dbReference type="CDD" id="cd15571">
    <property type="entry name" value="ePHD"/>
    <property type="match status" value="1"/>
</dbReference>
<feature type="compositionally biased region" description="Low complexity" evidence="7">
    <location>
        <begin position="28"/>
        <end position="38"/>
    </location>
</feature>
<evidence type="ECO:0000259" key="9">
    <source>
        <dbReference type="PROSITE" id="PS51184"/>
    </source>
</evidence>
<evidence type="ECO:0000313" key="11">
    <source>
        <dbReference type="EMBL" id="KAK1007198.1"/>
    </source>
</evidence>
<accession>A0AAN6KZ34</accession>
<feature type="domain" description="JmjN" evidence="8">
    <location>
        <begin position="93"/>
        <end position="134"/>
    </location>
</feature>
<gene>
    <name evidence="11" type="ORF">LTR91_003407</name>
</gene>
<feature type="compositionally biased region" description="Gly residues" evidence="7">
    <location>
        <begin position="1427"/>
        <end position="1439"/>
    </location>
</feature>
<evidence type="ECO:0000256" key="6">
    <source>
        <dbReference type="ARBA" id="ARBA00049349"/>
    </source>
</evidence>
<reference evidence="11" key="1">
    <citation type="submission" date="2023-06" db="EMBL/GenBank/DDBJ databases">
        <title>Black Yeasts Isolated from many extreme environments.</title>
        <authorList>
            <person name="Coleine C."/>
            <person name="Stajich J.E."/>
            <person name="Selbmann L."/>
        </authorList>
    </citation>
    <scope>NUCLEOTIDE SEQUENCE</scope>
    <source>
        <strain evidence="11">CCFEE 5200</strain>
    </source>
</reference>
<dbReference type="InterPro" id="IPR003349">
    <property type="entry name" value="JmjN"/>
</dbReference>
<name>A0AAN6KZ34_9PEZI</name>
<evidence type="ECO:0000259" key="10">
    <source>
        <dbReference type="PROSITE" id="PS51805"/>
    </source>
</evidence>
<dbReference type="Gene3D" id="2.60.120.650">
    <property type="entry name" value="Cupin"/>
    <property type="match status" value="2"/>
</dbReference>
<dbReference type="InterPro" id="IPR001965">
    <property type="entry name" value="Znf_PHD"/>
</dbReference>
<dbReference type="GO" id="GO:0051864">
    <property type="term" value="F:histone H3K36 demethylase activity"/>
    <property type="evidence" value="ECO:0007669"/>
    <property type="project" value="TreeGrafter"/>
</dbReference>
<dbReference type="GO" id="GO:0000785">
    <property type="term" value="C:chromatin"/>
    <property type="evidence" value="ECO:0007669"/>
    <property type="project" value="TreeGrafter"/>
</dbReference>
<feature type="region of interest" description="Disordered" evidence="7">
    <location>
        <begin position="544"/>
        <end position="600"/>
    </location>
</feature>
<dbReference type="EMBL" id="JAUJLE010000018">
    <property type="protein sequence ID" value="KAK1007198.1"/>
    <property type="molecule type" value="Genomic_DNA"/>
</dbReference>
<feature type="domain" description="JmjC" evidence="9">
    <location>
        <begin position="363"/>
        <end position="526"/>
    </location>
</feature>
<dbReference type="SMART" id="SM00558">
    <property type="entry name" value="JmjC"/>
    <property type="match status" value="1"/>
</dbReference>
<dbReference type="Gene3D" id="3.30.40.10">
    <property type="entry name" value="Zinc/RING finger domain, C3HC4 (zinc finger)"/>
    <property type="match status" value="1"/>
</dbReference>
<dbReference type="SMART" id="SM00545">
    <property type="entry name" value="JmjN"/>
    <property type="match status" value="1"/>
</dbReference>
<feature type="region of interest" description="Disordered" evidence="7">
    <location>
        <begin position="1233"/>
        <end position="1253"/>
    </location>
</feature>
<evidence type="ECO:0000256" key="3">
    <source>
        <dbReference type="ARBA" id="ARBA00022723"/>
    </source>
</evidence>
<dbReference type="GO" id="GO:0140684">
    <property type="term" value="F:histone H3K9me2/H3K9me3 demethylase activity"/>
    <property type="evidence" value="ECO:0007669"/>
    <property type="project" value="UniProtKB-EC"/>
</dbReference>
<feature type="region of interest" description="Disordered" evidence="7">
    <location>
        <begin position="1409"/>
        <end position="1444"/>
    </location>
</feature>
<evidence type="ECO:0000256" key="5">
    <source>
        <dbReference type="ARBA" id="ARBA00022833"/>
    </source>
</evidence>
<dbReference type="PROSITE" id="PS51805">
    <property type="entry name" value="EPHD"/>
    <property type="match status" value="1"/>
</dbReference>
<dbReference type="InterPro" id="IPR003347">
    <property type="entry name" value="JmjC_dom"/>
</dbReference>
<evidence type="ECO:0000259" key="8">
    <source>
        <dbReference type="PROSITE" id="PS51183"/>
    </source>
</evidence>
<evidence type="ECO:0000256" key="4">
    <source>
        <dbReference type="ARBA" id="ARBA00022771"/>
    </source>
</evidence>
<organism evidence="11 12">
    <name type="scientific">Friedmanniomyces endolithicus</name>
    <dbReference type="NCBI Taxonomy" id="329885"/>
    <lineage>
        <taxon>Eukaryota</taxon>
        <taxon>Fungi</taxon>
        <taxon>Dikarya</taxon>
        <taxon>Ascomycota</taxon>
        <taxon>Pezizomycotina</taxon>
        <taxon>Dothideomycetes</taxon>
        <taxon>Dothideomycetidae</taxon>
        <taxon>Mycosphaerellales</taxon>
        <taxon>Teratosphaeriaceae</taxon>
        <taxon>Friedmanniomyces</taxon>
    </lineage>
</organism>